<accession>A0A1R3FVM5</accession>
<name>A0A1R3FVM5_COCAP</name>
<protein>
    <submittedName>
        <fullName evidence="1">Uncharacterized protein</fullName>
    </submittedName>
</protein>
<sequence length="34" mass="3835">MAHGLIKGDKVQRGKLKTLNKVIGEMEEPEEIEL</sequence>
<proteinExistence type="predicted"/>
<organism evidence="1 2">
    <name type="scientific">Corchorus capsularis</name>
    <name type="common">Jute</name>
    <dbReference type="NCBI Taxonomy" id="210143"/>
    <lineage>
        <taxon>Eukaryota</taxon>
        <taxon>Viridiplantae</taxon>
        <taxon>Streptophyta</taxon>
        <taxon>Embryophyta</taxon>
        <taxon>Tracheophyta</taxon>
        <taxon>Spermatophyta</taxon>
        <taxon>Magnoliopsida</taxon>
        <taxon>eudicotyledons</taxon>
        <taxon>Gunneridae</taxon>
        <taxon>Pentapetalae</taxon>
        <taxon>rosids</taxon>
        <taxon>malvids</taxon>
        <taxon>Malvales</taxon>
        <taxon>Malvaceae</taxon>
        <taxon>Grewioideae</taxon>
        <taxon>Apeibeae</taxon>
        <taxon>Corchorus</taxon>
    </lineage>
</organism>
<gene>
    <name evidence="1" type="ORF">CCACVL1_30762</name>
</gene>
<reference evidence="1 2" key="1">
    <citation type="submission" date="2013-09" db="EMBL/GenBank/DDBJ databases">
        <title>Corchorus capsularis genome sequencing.</title>
        <authorList>
            <person name="Alam M."/>
            <person name="Haque M.S."/>
            <person name="Islam M.S."/>
            <person name="Emdad E.M."/>
            <person name="Islam M.M."/>
            <person name="Ahmed B."/>
            <person name="Halim A."/>
            <person name="Hossen Q.M.M."/>
            <person name="Hossain M.Z."/>
            <person name="Ahmed R."/>
            <person name="Khan M.M."/>
            <person name="Islam R."/>
            <person name="Rashid M.M."/>
            <person name="Khan S.A."/>
            <person name="Rahman M.S."/>
            <person name="Alam M."/>
        </authorList>
    </citation>
    <scope>NUCLEOTIDE SEQUENCE [LARGE SCALE GENOMIC DNA]</scope>
    <source>
        <strain evidence="2">cv. CVL-1</strain>
        <tissue evidence="1">Whole seedling</tissue>
    </source>
</reference>
<dbReference type="Proteomes" id="UP000188268">
    <property type="component" value="Unassembled WGS sequence"/>
</dbReference>
<dbReference type="AlphaFoldDB" id="A0A1R3FVM5"/>
<dbReference type="EMBL" id="AWWV01016341">
    <property type="protein sequence ID" value="OMO49892.1"/>
    <property type="molecule type" value="Genomic_DNA"/>
</dbReference>
<comment type="caution">
    <text evidence="1">The sequence shown here is derived from an EMBL/GenBank/DDBJ whole genome shotgun (WGS) entry which is preliminary data.</text>
</comment>
<dbReference type="Gramene" id="OMO49892">
    <property type="protein sequence ID" value="OMO49892"/>
    <property type="gene ID" value="CCACVL1_30762"/>
</dbReference>
<keyword evidence="2" id="KW-1185">Reference proteome</keyword>
<evidence type="ECO:0000313" key="2">
    <source>
        <dbReference type="Proteomes" id="UP000188268"/>
    </source>
</evidence>
<evidence type="ECO:0000313" key="1">
    <source>
        <dbReference type="EMBL" id="OMO49892.1"/>
    </source>
</evidence>